<organism evidence="2 3">
    <name type="scientific">Luedemannella flava</name>
    <dbReference type="NCBI Taxonomy" id="349316"/>
    <lineage>
        <taxon>Bacteria</taxon>
        <taxon>Bacillati</taxon>
        <taxon>Actinomycetota</taxon>
        <taxon>Actinomycetes</taxon>
        <taxon>Micromonosporales</taxon>
        <taxon>Micromonosporaceae</taxon>
        <taxon>Luedemannella</taxon>
    </lineage>
</organism>
<keyword evidence="3" id="KW-1185">Reference proteome</keyword>
<feature type="region of interest" description="Disordered" evidence="1">
    <location>
        <begin position="430"/>
        <end position="456"/>
    </location>
</feature>
<reference evidence="3" key="1">
    <citation type="journal article" date="2019" name="Int. J. Syst. Evol. Microbiol.">
        <title>The Global Catalogue of Microorganisms (GCM) 10K type strain sequencing project: providing services to taxonomists for standard genome sequencing and annotation.</title>
        <authorList>
            <consortium name="The Broad Institute Genomics Platform"/>
            <consortium name="The Broad Institute Genome Sequencing Center for Infectious Disease"/>
            <person name="Wu L."/>
            <person name="Ma J."/>
        </authorList>
    </citation>
    <scope>NUCLEOTIDE SEQUENCE [LARGE SCALE GENOMIC DNA]</scope>
    <source>
        <strain evidence="3">JCM 13250</strain>
    </source>
</reference>
<comment type="caution">
    <text evidence="2">The sequence shown here is derived from an EMBL/GenBank/DDBJ whole genome shotgun (WGS) entry which is preliminary data.</text>
</comment>
<feature type="compositionally biased region" description="Basic and acidic residues" evidence="1">
    <location>
        <begin position="225"/>
        <end position="246"/>
    </location>
</feature>
<feature type="compositionally biased region" description="Basic and acidic residues" evidence="1">
    <location>
        <begin position="58"/>
        <end position="74"/>
    </location>
</feature>
<evidence type="ECO:0000313" key="3">
    <source>
        <dbReference type="Proteomes" id="UP001500218"/>
    </source>
</evidence>
<feature type="region of interest" description="Disordered" evidence="1">
    <location>
        <begin position="260"/>
        <end position="320"/>
    </location>
</feature>
<protein>
    <submittedName>
        <fullName evidence="2">Uncharacterized protein</fullName>
    </submittedName>
</protein>
<proteinExistence type="predicted"/>
<evidence type="ECO:0000313" key="2">
    <source>
        <dbReference type="EMBL" id="GAA1790145.1"/>
    </source>
</evidence>
<sequence>MPGHERRQAVAAGDDDAAGRCAGQQRPDLLHVGGVVEHQQDPPAGEHAAQQRGPFGDVLRHGRRLDAERPEKTAQHLPGRHGPVRPVPAQVGVELAVGEPGGRPVRPVDRERGLARAGGARQRRDDDGGHAARPGTGGERVELGQLRRPPGELGDVAGQLSGHRHDALQRAGPGADELAAQDRRVHGAQLLARLDAQLVNDATAGDRERVERLRRVSGQVQRPQQRRDQRLGQGMTRDRRAQDRHGLVVAADVELQARPRGGRVDPLAGQRDAGAVGPVAGDVGERVAAPQVERGTQRRRPRRRVEPGVAAGGDEATEPEQVHPVPVELQGVPTGLADDRGLDAAGGRRGGDDAAHARQVAVQSVTGLWWWIVPPDPFHEGLRRDRRTRVDQQCGENDAVFGRSGGHRLVVNADNHGPEQAKLHRRFPISPRSVRPQGIYKARSIRSARRIDSDRA</sequence>
<name>A0ABN2LJW7_9ACTN</name>
<feature type="region of interest" description="Disordered" evidence="1">
    <location>
        <begin position="1"/>
        <end position="153"/>
    </location>
</feature>
<feature type="region of interest" description="Disordered" evidence="1">
    <location>
        <begin position="214"/>
        <end position="246"/>
    </location>
</feature>
<feature type="compositionally biased region" description="Low complexity" evidence="1">
    <location>
        <begin position="272"/>
        <end position="282"/>
    </location>
</feature>
<dbReference type="Proteomes" id="UP001500218">
    <property type="component" value="Unassembled WGS sequence"/>
</dbReference>
<dbReference type="EMBL" id="BAAALT010000022">
    <property type="protein sequence ID" value="GAA1790145.1"/>
    <property type="molecule type" value="Genomic_DNA"/>
</dbReference>
<gene>
    <name evidence="2" type="ORF">GCM10009682_10230</name>
</gene>
<evidence type="ECO:0000256" key="1">
    <source>
        <dbReference type="SAM" id="MobiDB-lite"/>
    </source>
</evidence>
<accession>A0ABN2LJW7</accession>